<evidence type="ECO:0008006" key="4">
    <source>
        <dbReference type="Google" id="ProtNLM"/>
    </source>
</evidence>
<feature type="compositionally biased region" description="Basic and acidic residues" evidence="1">
    <location>
        <begin position="98"/>
        <end position="115"/>
    </location>
</feature>
<proteinExistence type="predicted"/>
<feature type="region of interest" description="Disordered" evidence="1">
    <location>
        <begin position="21"/>
        <end position="137"/>
    </location>
</feature>
<protein>
    <recommendedName>
        <fullName evidence="4">Sec-independent protein translocase protein TatB</fullName>
    </recommendedName>
</protein>
<dbReference type="RefSeq" id="WP_317942186.1">
    <property type="nucleotide sequence ID" value="NZ_JAUBDI010000002.1"/>
</dbReference>
<gene>
    <name evidence="2" type="ORF">QT711_03795</name>
</gene>
<accession>A0ABU4G5P4</accession>
<evidence type="ECO:0000313" key="3">
    <source>
        <dbReference type="Proteomes" id="UP001282284"/>
    </source>
</evidence>
<comment type="caution">
    <text evidence="2">The sequence shown here is derived from an EMBL/GenBank/DDBJ whole genome shotgun (WGS) entry which is preliminary data.</text>
</comment>
<name>A0ABU4G5P4_9BACL</name>
<feature type="compositionally biased region" description="Basic and acidic residues" evidence="1">
    <location>
        <begin position="41"/>
        <end position="62"/>
    </location>
</feature>
<sequence length="161" mass="18521">MESLIIFVVITILGMLFKGKQPEKNEKPAPRQPSSQTNRPDTMRKLKDLSQEMVKELQREFQTEVDEPPSRQTPPIRQETPAAPKPVIPKPVKSEQMLPKERPVFDRNVPRESSRGRLSAHQGKHVWNEQFKQPDMIPKDEQDLIKGIIFSEILGPPKAKQ</sequence>
<organism evidence="2 3">
    <name type="scientific">Sporosarcina saromensis</name>
    <dbReference type="NCBI Taxonomy" id="359365"/>
    <lineage>
        <taxon>Bacteria</taxon>
        <taxon>Bacillati</taxon>
        <taxon>Bacillota</taxon>
        <taxon>Bacilli</taxon>
        <taxon>Bacillales</taxon>
        <taxon>Caryophanaceae</taxon>
        <taxon>Sporosarcina</taxon>
    </lineage>
</organism>
<dbReference type="Proteomes" id="UP001282284">
    <property type="component" value="Unassembled WGS sequence"/>
</dbReference>
<evidence type="ECO:0000256" key="1">
    <source>
        <dbReference type="SAM" id="MobiDB-lite"/>
    </source>
</evidence>
<keyword evidence="3" id="KW-1185">Reference proteome</keyword>
<dbReference type="EMBL" id="JAUBDI010000002">
    <property type="protein sequence ID" value="MDW0112295.1"/>
    <property type="molecule type" value="Genomic_DNA"/>
</dbReference>
<reference evidence="2 3" key="1">
    <citation type="submission" date="2023-06" db="EMBL/GenBank/DDBJ databases">
        <title>Sporosarcina sp. nov., isolated from Korean traditional fermented seafood 'Jeotgal'.</title>
        <authorList>
            <person name="Yang A.I."/>
            <person name="Shin N.-R."/>
        </authorList>
    </citation>
    <scope>NUCLEOTIDE SEQUENCE [LARGE SCALE GENOMIC DNA]</scope>
    <source>
        <strain evidence="2 3">KCTC13119</strain>
    </source>
</reference>
<evidence type="ECO:0000313" key="2">
    <source>
        <dbReference type="EMBL" id="MDW0112295.1"/>
    </source>
</evidence>